<dbReference type="SUPFAM" id="SSF53335">
    <property type="entry name" value="S-adenosyl-L-methionine-dependent methyltransferases"/>
    <property type="match status" value="1"/>
</dbReference>
<dbReference type="Gene3D" id="3.40.50.150">
    <property type="entry name" value="Vaccinia Virus protein VP39"/>
    <property type="match status" value="1"/>
</dbReference>
<evidence type="ECO:0000256" key="3">
    <source>
        <dbReference type="ARBA" id="ARBA00022603"/>
    </source>
</evidence>
<protein>
    <recommendedName>
        <fullName evidence="6">Ribosomal RNA small subunit methyltransferase G</fullName>
        <ecNumber evidence="6">2.1.1.170</ecNumber>
    </recommendedName>
    <alternativeName>
        <fullName evidence="6">16S rRNA 7-methylguanosine methyltransferase</fullName>
        <shortName evidence="6">16S rRNA m7G methyltransferase</shortName>
    </alternativeName>
</protein>
<keyword evidence="4 6" id="KW-0808">Transferase</keyword>
<feature type="binding site" evidence="6">
    <location>
        <begin position="165"/>
        <end position="166"/>
    </location>
    <ligand>
        <name>S-adenosyl-L-methionine</name>
        <dbReference type="ChEBI" id="CHEBI:59789"/>
    </ligand>
</feature>
<dbReference type="GO" id="GO:0005829">
    <property type="term" value="C:cytosol"/>
    <property type="evidence" value="ECO:0007669"/>
    <property type="project" value="TreeGrafter"/>
</dbReference>
<proteinExistence type="inferred from homology"/>
<dbReference type="PANTHER" id="PTHR31760:SF0">
    <property type="entry name" value="S-ADENOSYL-L-METHIONINE-DEPENDENT METHYLTRANSFERASES SUPERFAMILY PROTEIN"/>
    <property type="match status" value="1"/>
</dbReference>
<dbReference type="EMBL" id="FPCH01000003">
    <property type="protein sequence ID" value="SFV37594.1"/>
    <property type="molecule type" value="Genomic_DNA"/>
</dbReference>
<feature type="binding site" evidence="6">
    <location>
        <position position="183"/>
    </location>
    <ligand>
        <name>S-adenosyl-L-methionine</name>
        <dbReference type="ChEBI" id="CHEBI:59789"/>
    </ligand>
</feature>
<name>A0A1I7NSE8_9HYPH</name>
<dbReference type="GO" id="GO:0070043">
    <property type="term" value="F:rRNA (guanine-N7-)-methyltransferase activity"/>
    <property type="evidence" value="ECO:0007669"/>
    <property type="project" value="UniProtKB-UniRule"/>
</dbReference>
<organism evidence="7 8">
    <name type="scientific">Hyphomicrobium facile</name>
    <dbReference type="NCBI Taxonomy" id="51670"/>
    <lineage>
        <taxon>Bacteria</taxon>
        <taxon>Pseudomonadati</taxon>
        <taxon>Pseudomonadota</taxon>
        <taxon>Alphaproteobacteria</taxon>
        <taxon>Hyphomicrobiales</taxon>
        <taxon>Hyphomicrobiaceae</taxon>
        <taxon>Hyphomicrobium</taxon>
    </lineage>
</organism>
<evidence type="ECO:0000313" key="8">
    <source>
        <dbReference type="Proteomes" id="UP000199423"/>
    </source>
</evidence>
<evidence type="ECO:0000256" key="5">
    <source>
        <dbReference type="ARBA" id="ARBA00022691"/>
    </source>
</evidence>
<evidence type="ECO:0000256" key="1">
    <source>
        <dbReference type="ARBA" id="ARBA00022490"/>
    </source>
</evidence>
<dbReference type="InterPro" id="IPR003682">
    <property type="entry name" value="rRNA_ssu_MeTfrase_G"/>
</dbReference>
<keyword evidence="5 6" id="KW-0949">S-adenosyl-L-methionine</keyword>
<feature type="binding site" evidence="6">
    <location>
        <position position="117"/>
    </location>
    <ligand>
        <name>S-adenosyl-L-methionine</name>
        <dbReference type="ChEBI" id="CHEBI:59789"/>
    </ligand>
</feature>
<feature type="binding site" evidence="6">
    <location>
        <position position="112"/>
    </location>
    <ligand>
        <name>S-adenosyl-L-methionine</name>
        <dbReference type="ChEBI" id="CHEBI:59789"/>
    </ligand>
</feature>
<dbReference type="NCBIfam" id="TIGR00138">
    <property type="entry name" value="rsmG_gidB"/>
    <property type="match status" value="1"/>
</dbReference>
<evidence type="ECO:0000256" key="4">
    <source>
        <dbReference type="ARBA" id="ARBA00022679"/>
    </source>
</evidence>
<dbReference type="STRING" id="51670.SAMN04488557_3242"/>
<comment type="function">
    <text evidence="6">Specifically methylates the N7 position of guanine in position 527 of 16S rRNA.</text>
</comment>
<keyword evidence="8" id="KW-1185">Reference proteome</keyword>
<evidence type="ECO:0000313" key="7">
    <source>
        <dbReference type="EMBL" id="SFV37594.1"/>
    </source>
</evidence>
<comment type="caution">
    <text evidence="6">Lacks conserved residue(s) required for the propagation of feature annotation.</text>
</comment>
<comment type="subcellular location">
    <subcellularLocation>
        <location evidence="6">Cytoplasm</location>
    </subcellularLocation>
</comment>
<comment type="similarity">
    <text evidence="6">Belongs to the methyltransferase superfamily. RNA methyltransferase RsmG family.</text>
</comment>
<dbReference type="HAMAP" id="MF_00074">
    <property type="entry name" value="16SrRNA_methyltr_G"/>
    <property type="match status" value="1"/>
</dbReference>
<reference evidence="8" key="1">
    <citation type="submission" date="2016-10" db="EMBL/GenBank/DDBJ databases">
        <authorList>
            <person name="Varghese N."/>
            <person name="Submissions S."/>
        </authorList>
    </citation>
    <scope>NUCLEOTIDE SEQUENCE [LARGE SCALE GENOMIC DNA]</scope>
    <source>
        <strain evidence="8">DSM 1565</strain>
    </source>
</reference>
<keyword evidence="3 6" id="KW-0489">Methyltransferase</keyword>
<dbReference type="InterPro" id="IPR029063">
    <property type="entry name" value="SAM-dependent_MTases_sf"/>
</dbReference>
<accession>A0A1I7NSE8</accession>
<dbReference type="EC" id="2.1.1.170" evidence="6"/>
<evidence type="ECO:0000256" key="2">
    <source>
        <dbReference type="ARBA" id="ARBA00022552"/>
    </source>
</evidence>
<dbReference type="Proteomes" id="UP000199423">
    <property type="component" value="Unassembled WGS sequence"/>
</dbReference>
<evidence type="ECO:0000256" key="6">
    <source>
        <dbReference type="HAMAP-Rule" id="MF_00074"/>
    </source>
</evidence>
<comment type="catalytic activity">
    <reaction evidence="6">
        <text>guanosine(527) in 16S rRNA + S-adenosyl-L-methionine = N(7)-methylguanosine(527) in 16S rRNA + S-adenosyl-L-homocysteine</text>
        <dbReference type="Rhea" id="RHEA:42732"/>
        <dbReference type="Rhea" id="RHEA-COMP:10209"/>
        <dbReference type="Rhea" id="RHEA-COMP:10210"/>
        <dbReference type="ChEBI" id="CHEBI:57856"/>
        <dbReference type="ChEBI" id="CHEBI:59789"/>
        <dbReference type="ChEBI" id="CHEBI:74269"/>
        <dbReference type="ChEBI" id="CHEBI:74480"/>
        <dbReference type="EC" id="2.1.1.170"/>
    </reaction>
</comment>
<dbReference type="PANTHER" id="PTHR31760">
    <property type="entry name" value="S-ADENOSYL-L-METHIONINE-DEPENDENT METHYLTRANSFERASES SUPERFAMILY PROTEIN"/>
    <property type="match status" value="1"/>
</dbReference>
<keyword evidence="1 6" id="KW-0963">Cytoplasm</keyword>
<dbReference type="Pfam" id="PF02527">
    <property type="entry name" value="GidB"/>
    <property type="match status" value="1"/>
</dbReference>
<sequence length="253" mass="28098">MITRLAARPIARAPRAFSSKVGTGLRKENAMKQIATALPRIDTPEEFQRRFGISREVREKLETYAALLKRWQKTINLVAPSTLDEIWHRHFADSAQLWQYRPEGARTWLDLGSGAGFPGLVLAIMASETGGTRHILVESDSRKAAFLREVARQTRVAVDIQCMRIENAETHAKVGKADCVTARALAPLSRLVEIAAPYFASSTLGMFLKGREVTAEIENAAQDWQFAFELIPSVTEEGGRVVLLKALNPRTEG</sequence>
<dbReference type="AlphaFoldDB" id="A0A1I7NSE8"/>
<keyword evidence="2 6" id="KW-0698">rRNA processing</keyword>
<gene>
    <name evidence="6" type="primary">rsmG</name>
    <name evidence="7" type="ORF">SAMN04488557_3242</name>
</gene>